<evidence type="ECO:0000313" key="1">
    <source>
        <dbReference type="EMBL" id="KAI7996916.1"/>
    </source>
</evidence>
<gene>
    <name evidence="1" type="ORF">LOK49_LG10G01281</name>
</gene>
<comment type="caution">
    <text evidence="1">The sequence shown here is derived from an EMBL/GenBank/DDBJ whole genome shotgun (WGS) entry which is preliminary data.</text>
</comment>
<dbReference type="Proteomes" id="UP001060215">
    <property type="component" value="Chromosome 10"/>
</dbReference>
<protein>
    <submittedName>
        <fullName evidence="1">Uncharacterized protein</fullName>
    </submittedName>
</protein>
<dbReference type="EMBL" id="CM045767">
    <property type="protein sequence ID" value="KAI7996916.1"/>
    <property type="molecule type" value="Genomic_DNA"/>
</dbReference>
<proteinExistence type="predicted"/>
<sequence>MEIQDHHCPVDPRLLTEIQRDPTHILGWFDPNILQIWMSLSQYSPFPAHLLNRQTVIVTYLSTPYTHLTDRPSQTIQLNQIIVPTTNFLPNLQPFLDPCLTETLLPIPPLPILDHHCLANHLRTFVLEGHCYQAERIIAEPNLHLLRVSVKSFMMQGNSSLTHNIALIPTLAVDPVPLGDIPLGPGWITNNEEAIDGEAITPPLLPLFNPPMKVLLWNCRGAASPHFRRHFFTLVNEYHPQLVILTETRVGGTRGKTLSDNLGFSKVHISEPIGFAEGIWLLWNDLEIDYKVLLTTEQEIHAWIKVLKDANSFLLGNVYISTCENEKYDSIKKRHKKKKAKTNPAPSVKQGNREASWFVTFVQSLLAVLFVLIPENKMLTEVEKLPPANRKELLQNLVS</sequence>
<evidence type="ECO:0000313" key="2">
    <source>
        <dbReference type="Proteomes" id="UP001060215"/>
    </source>
</evidence>
<reference evidence="1 2" key="1">
    <citation type="journal article" date="2022" name="Plant J.">
        <title>Chromosome-level genome of Camellia lanceoleosa provides a valuable resource for understanding genome evolution and self-incompatibility.</title>
        <authorList>
            <person name="Gong W."/>
            <person name="Xiao S."/>
            <person name="Wang L."/>
            <person name="Liao Z."/>
            <person name="Chang Y."/>
            <person name="Mo W."/>
            <person name="Hu G."/>
            <person name="Li W."/>
            <person name="Zhao G."/>
            <person name="Zhu H."/>
            <person name="Hu X."/>
            <person name="Ji K."/>
            <person name="Xiang X."/>
            <person name="Song Q."/>
            <person name="Yuan D."/>
            <person name="Jin S."/>
            <person name="Zhang L."/>
        </authorList>
    </citation>
    <scope>NUCLEOTIDE SEQUENCE [LARGE SCALE GENOMIC DNA]</scope>
    <source>
        <strain evidence="1">SQ_2022a</strain>
    </source>
</reference>
<organism evidence="1 2">
    <name type="scientific">Camellia lanceoleosa</name>
    <dbReference type="NCBI Taxonomy" id="1840588"/>
    <lineage>
        <taxon>Eukaryota</taxon>
        <taxon>Viridiplantae</taxon>
        <taxon>Streptophyta</taxon>
        <taxon>Embryophyta</taxon>
        <taxon>Tracheophyta</taxon>
        <taxon>Spermatophyta</taxon>
        <taxon>Magnoliopsida</taxon>
        <taxon>eudicotyledons</taxon>
        <taxon>Gunneridae</taxon>
        <taxon>Pentapetalae</taxon>
        <taxon>asterids</taxon>
        <taxon>Ericales</taxon>
        <taxon>Theaceae</taxon>
        <taxon>Camellia</taxon>
    </lineage>
</organism>
<keyword evidence="2" id="KW-1185">Reference proteome</keyword>
<name>A0ACC0GA54_9ERIC</name>
<accession>A0ACC0GA54</accession>